<keyword evidence="1" id="KW-0472">Membrane</keyword>
<organism evidence="3 4">
    <name type="scientific">Ramlibacter humi</name>
    <dbReference type="NCBI Taxonomy" id="2530451"/>
    <lineage>
        <taxon>Bacteria</taxon>
        <taxon>Pseudomonadati</taxon>
        <taxon>Pseudomonadota</taxon>
        <taxon>Betaproteobacteria</taxon>
        <taxon>Burkholderiales</taxon>
        <taxon>Comamonadaceae</taxon>
        <taxon>Ramlibacter</taxon>
    </lineage>
</organism>
<proteinExistence type="predicted"/>
<keyword evidence="1" id="KW-0812">Transmembrane</keyword>
<reference evidence="3 4" key="1">
    <citation type="submission" date="2019-03" db="EMBL/GenBank/DDBJ databases">
        <title>Ramlibacter sp. 18x22-1, whole genome shotgun sequence.</title>
        <authorList>
            <person name="Zhang X."/>
            <person name="Feng G."/>
            <person name="Zhu H."/>
        </authorList>
    </citation>
    <scope>NUCLEOTIDE SEQUENCE [LARGE SCALE GENOMIC DNA]</scope>
    <source>
        <strain evidence="3 4">18x22-1</strain>
    </source>
</reference>
<keyword evidence="1" id="KW-1133">Transmembrane helix</keyword>
<dbReference type="Gene3D" id="3.30.870.10">
    <property type="entry name" value="Endonuclease Chain A"/>
    <property type="match status" value="2"/>
</dbReference>
<dbReference type="SUPFAM" id="SSF56024">
    <property type="entry name" value="Phospholipase D/nuclease"/>
    <property type="match status" value="2"/>
</dbReference>
<dbReference type="EMBL" id="SMLK01000001">
    <property type="protein sequence ID" value="TFZ07951.1"/>
    <property type="molecule type" value="Genomic_DNA"/>
</dbReference>
<dbReference type="SMART" id="SM00155">
    <property type="entry name" value="PLDc"/>
    <property type="match status" value="2"/>
</dbReference>
<keyword evidence="4" id="KW-1185">Reference proteome</keyword>
<dbReference type="Pfam" id="PF13091">
    <property type="entry name" value="PLDc_2"/>
    <property type="match status" value="2"/>
</dbReference>
<dbReference type="CDD" id="cd09159">
    <property type="entry name" value="PLDc_ybhO_like_2"/>
    <property type="match status" value="1"/>
</dbReference>
<name>A0A4Z0C9E4_9BURK</name>
<feature type="transmembrane region" description="Helical" evidence="1">
    <location>
        <begin position="13"/>
        <end position="34"/>
    </location>
</feature>
<dbReference type="GO" id="GO:0032049">
    <property type="term" value="P:cardiolipin biosynthetic process"/>
    <property type="evidence" value="ECO:0007669"/>
    <property type="project" value="UniProtKB-ARBA"/>
</dbReference>
<accession>A0A4Z0C9E4</accession>
<dbReference type="Proteomes" id="UP000297839">
    <property type="component" value="Unassembled WGS sequence"/>
</dbReference>
<evidence type="ECO:0000256" key="1">
    <source>
        <dbReference type="SAM" id="Phobius"/>
    </source>
</evidence>
<sequence>MSLRHPHHDHPRINFWTGVFAGASALLAVALWSARRHRSPRLSLECDAPIEKMLPSLSGLTLGTALPGNSVEVLENGRYFDVLAERINLARKTVHFETFLWKPGKASRRLVHALAERARAGVKVRIMLDAVGGRRMPDDERKALCDAGCRLQFFHNRSIYNLGVLTDRDHRKIVVIDGREALAGGHCVTDEWLGDAEDGEHFADVSLLLRGPIVHSLQSAFSENWAGETGELFVGEDVFPELKPEGDAVVHAAFVKPENSAPAVKILHHTVLCMARERLWIQNPYFLPEPEAIDAMGQAVKRGVDVRVLMPSTGGSDNPVVQHAGHRNFQKLLECGVRLFEYPHTLLHQKVVTIDGKWCAVGSTNFDDRSFDTNDEVTLGILHPPLARRMEEVFERYAKRASEIDLERWRKRSPLHKLRDNAVYLLKEVL</sequence>
<evidence type="ECO:0000313" key="4">
    <source>
        <dbReference type="Proteomes" id="UP000297839"/>
    </source>
</evidence>
<dbReference type="InterPro" id="IPR025202">
    <property type="entry name" value="PLD-like_dom"/>
</dbReference>
<gene>
    <name evidence="3" type="ORF">EZ216_01940</name>
</gene>
<dbReference type="RefSeq" id="WP_135247889.1">
    <property type="nucleotide sequence ID" value="NZ_SMLK01000001.1"/>
</dbReference>
<dbReference type="CDD" id="cd09110">
    <property type="entry name" value="PLDc_CLS_1"/>
    <property type="match status" value="1"/>
</dbReference>
<protein>
    <recommendedName>
        <fullName evidence="2">PLD phosphodiesterase domain-containing protein</fullName>
    </recommendedName>
</protein>
<evidence type="ECO:0000313" key="3">
    <source>
        <dbReference type="EMBL" id="TFZ07951.1"/>
    </source>
</evidence>
<dbReference type="AlphaFoldDB" id="A0A4Z0C9E4"/>
<dbReference type="PROSITE" id="PS50035">
    <property type="entry name" value="PLD"/>
    <property type="match status" value="1"/>
</dbReference>
<dbReference type="GO" id="GO:0016020">
    <property type="term" value="C:membrane"/>
    <property type="evidence" value="ECO:0007669"/>
    <property type="project" value="TreeGrafter"/>
</dbReference>
<dbReference type="GO" id="GO:0008808">
    <property type="term" value="F:cardiolipin synthase activity"/>
    <property type="evidence" value="ECO:0007669"/>
    <property type="project" value="TreeGrafter"/>
</dbReference>
<dbReference type="InterPro" id="IPR001736">
    <property type="entry name" value="PLipase_D/transphosphatidylase"/>
</dbReference>
<dbReference type="PANTHER" id="PTHR21248:SF22">
    <property type="entry name" value="PHOSPHOLIPASE D"/>
    <property type="match status" value="1"/>
</dbReference>
<feature type="domain" description="PLD phosphodiesterase" evidence="2">
    <location>
        <begin position="343"/>
        <end position="370"/>
    </location>
</feature>
<evidence type="ECO:0000259" key="2">
    <source>
        <dbReference type="PROSITE" id="PS50035"/>
    </source>
</evidence>
<dbReference type="PANTHER" id="PTHR21248">
    <property type="entry name" value="CARDIOLIPIN SYNTHASE"/>
    <property type="match status" value="1"/>
</dbReference>
<dbReference type="OrthoDB" id="9762009at2"/>
<comment type="caution">
    <text evidence="3">The sequence shown here is derived from an EMBL/GenBank/DDBJ whole genome shotgun (WGS) entry which is preliminary data.</text>
</comment>